<feature type="domain" description="RNase H type-1" evidence="2">
    <location>
        <begin position="23"/>
        <end position="165"/>
    </location>
</feature>
<evidence type="ECO:0000259" key="2">
    <source>
        <dbReference type="PROSITE" id="PS50879"/>
    </source>
</evidence>
<dbReference type="InterPro" id="IPR002156">
    <property type="entry name" value="RNaseH_domain"/>
</dbReference>
<dbReference type="EMBL" id="SGPL01000163">
    <property type="protein sequence ID" value="THH16335.1"/>
    <property type="molecule type" value="Genomic_DNA"/>
</dbReference>
<reference evidence="3 4" key="1">
    <citation type="submission" date="2019-02" db="EMBL/GenBank/DDBJ databases">
        <title>Genome sequencing of the rare red list fungi Bondarzewia mesenterica.</title>
        <authorList>
            <person name="Buettner E."/>
            <person name="Kellner H."/>
        </authorList>
    </citation>
    <scope>NUCLEOTIDE SEQUENCE [LARGE SCALE GENOMIC DNA]</scope>
    <source>
        <strain evidence="3 4">DSM 108281</strain>
    </source>
</reference>
<keyword evidence="4" id="KW-1185">Reference proteome</keyword>
<dbReference type="GO" id="GO:0004523">
    <property type="term" value="F:RNA-DNA hybrid ribonuclease activity"/>
    <property type="evidence" value="ECO:0007669"/>
    <property type="project" value="InterPro"/>
</dbReference>
<dbReference type="GO" id="GO:0003676">
    <property type="term" value="F:nucleic acid binding"/>
    <property type="evidence" value="ECO:0007669"/>
    <property type="project" value="InterPro"/>
</dbReference>
<gene>
    <name evidence="3" type="ORF">EW146_g4286</name>
</gene>
<dbReference type="OrthoDB" id="412006at2759"/>
<dbReference type="SUPFAM" id="SSF53098">
    <property type="entry name" value="Ribonuclease H-like"/>
    <property type="match status" value="1"/>
</dbReference>
<dbReference type="Pfam" id="PF00075">
    <property type="entry name" value="RNase_H"/>
    <property type="match status" value="1"/>
</dbReference>
<dbReference type="InterPro" id="IPR036397">
    <property type="entry name" value="RNaseH_sf"/>
</dbReference>
<evidence type="ECO:0000313" key="3">
    <source>
        <dbReference type="EMBL" id="THH16335.1"/>
    </source>
</evidence>
<accession>A0A4S4LVJ1</accession>
<sequence length="260" mass="29201">MRLPFNTHIDKSREDTRVSDRNQTAEIRLYSDGSMQDGKVGTAAILLRQGRPPRHLQYHLGKEGQHTVYEAELVGMILAAHLAFTEPNSGHPTSLSVDNQAALTSASRIKPRSGQHLIKEFIRLARRLKQKHANTGYSLIIRWVAGHEGVEGNKLTDEKAKEAAAGTSSHKDHLPTYLRGNSPLLSDTSAMRQDYNGTLKTNWKEYWATSKRYARLNRIDPDLPSPSFLKLVRSGELTRGQASLLFQLRTGHVPLNRHLN</sequence>
<dbReference type="Proteomes" id="UP000310158">
    <property type="component" value="Unassembled WGS sequence"/>
</dbReference>
<protein>
    <recommendedName>
        <fullName evidence="2">RNase H type-1 domain-containing protein</fullName>
    </recommendedName>
</protein>
<dbReference type="InterPro" id="IPR012337">
    <property type="entry name" value="RNaseH-like_sf"/>
</dbReference>
<evidence type="ECO:0000256" key="1">
    <source>
        <dbReference type="SAM" id="MobiDB-lite"/>
    </source>
</evidence>
<dbReference type="PROSITE" id="PS50879">
    <property type="entry name" value="RNASE_H_1"/>
    <property type="match status" value="1"/>
</dbReference>
<evidence type="ECO:0000313" key="4">
    <source>
        <dbReference type="Proteomes" id="UP000310158"/>
    </source>
</evidence>
<dbReference type="Gene3D" id="3.30.420.10">
    <property type="entry name" value="Ribonuclease H-like superfamily/Ribonuclease H"/>
    <property type="match status" value="1"/>
</dbReference>
<proteinExistence type="predicted"/>
<comment type="caution">
    <text evidence="3">The sequence shown here is derived from an EMBL/GenBank/DDBJ whole genome shotgun (WGS) entry which is preliminary data.</text>
</comment>
<organism evidence="3 4">
    <name type="scientific">Bondarzewia mesenterica</name>
    <dbReference type="NCBI Taxonomy" id="1095465"/>
    <lineage>
        <taxon>Eukaryota</taxon>
        <taxon>Fungi</taxon>
        <taxon>Dikarya</taxon>
        <taxon>Basidiomycota</taxon>
        <taxon>Agaricomycotina</taxon>
        <taxon>Agaricomycetes</taxon>
        <taxon>Russulales</taxon>
        <taxon>Bondarzewiaceae</taxon>
        <taxon>Bondarzewia</taxon>
    </lineage>
</organism>
<dbReference type="AlphaFoldDB" id="A0A4S4LVJ1"/>
<dbReference type="CDD" id="cd09276">
    <property type="entry name" value="Rnase_HI_RT_non_LTR"/>
    <property type="match status" value="1"/>
</dbReference>
<feature type="region of interest" description="Disordered" evidence="1">
    <location>
        <begin position="1"/>
        <end position="23"/>
    </location>
</feature>
<name>A0A4S4LVJ1_9AGAM</name>
<feature type="compositionally biased region" description="Basic and acidic residues" evidence="1">
    <location>
        <begin position="8"/>
        <end position="20"/>
    </location>
</feature>